<dbReference type="InterPro" id="IPR001509">
    <property type="entry name" value="Epimerase_deHydtase"/>
</dbReference>
<evidence type="ECO:0000256" key="4">
    <source>
        <dbReference type="ARBA" id="ARBA00022793"/>
    </source>
</evidence>
<dbReference type="EMBL" id="SNWF01000008">
    <property type="protein sequence ID" value="TDN88018.1"/>
    <property type="molecule type" value="Genomic_DNA"/>
</dbReference>
<dbReference type="GO" id="GO:0070403">
    <property type="term" value="F:NAD+ binding"/>
    <property type="evidence" value="ECO:0007669"/>
    <property type="project" value="InterPro"/>
</dbReference>
<keyword evidence="8" id="KW-0333">Golgi apparatus</keyword>
<dbReference type="OrthoDB" id="9769113at2"/>
<evidence type="ECO:0000259" key="13">
    <source>
        <dbReference type="Pfam" id="PF01370"/>
    </source>
</evidence>
<evidence type="ECO:0000256" key="12">
    <source>
        <dbReference type="ARBA" id="ARBA00037859"/>
    </source>
</evidence>
<keyword evidence="6" id="KW-1133">Transmembrane helix</keyword>
<accession>A0A4V3BUN9</accession>
<evidence type="ECO:0000256" key="8">
    <source>
        <dbReference type="ARBA" id="ARBA00023034"/>
    </source>
</evidence>
<evidence type="ECO:0000256" key="1">
    <source>
        <dbReference type="ARBA" id="ARBA00001911"/>
    </source>
</evidence>
<dbReference type="Gene3D" id="3.40.50.720">
    <property type="entry name" value="NAD(P)-binding Rossmann-like Domain"/>
    <property type="match status" value="1"/>
</dbReference>
<keyword evidence="7" id="KW-0520">NAD</keyword>
<keyword evidence="9" id="KW-0472">Membrane</keyword>
<dbReference type="PANTHER" id="PTHR43078:SF6">
    <property type="entry name" value="UDP-GLUCURONIC ACID DECARBOXYLASE 1"/>
    <property type="match status" value="1"/>
</dbReference>
<keyword evidence="15" id="KW-1185">Reference proteome</keyword>
<keyword evidence="3" id="KW-0812">Transmembrane</keyword>
<dbReference type="PANTHER" id="PTHR43078">
    <property type="entry name" value="UDP-GLUCURONIC ACID DECARBOXYLASE-RELATED"/>
    <property type="match status" value="1"/>
</dbReference>
<dbReference type="RefSeq" id="WP_112992689.1">
    <property type="nucleotide sequence ID" value="NZ_PTLZ01000003.1"/>
</dbReference>
<gene>
    <name evidence="14" type="ORF">EV677_2888</name>
</gene>
<proteinExistence type="predicted"/>
<evidence type="ECO:0000256" key="3">
    <source>
        <dbReference type="ARBA" id="ARBA00022692"/>
    </source>
</evidence>
<dbReference type="GO" id="GO:0042732">
    <property type="term" value="P:D-xylose metabolic process"/>
    <property type="evidence" value="ECO:0007669"/>
    <property type="project" value="InterPro"/>
</dbReference>
<dbReference type="GO" id="GO:0048040">
    <property type="term" value="F:UDP-glucuronate decarboxylase activity"/>
    <property type="evidence" value="ECO:0007669"/>
    <property type="project" value="TreeGrafter"/>
</dbReference>
<evidence type="ECO:0000256" key="11">
    <source>
        <dbReference type="ARBA" id="ARBA00023239"/>
    </source>
</evidence>
<evidence type="ECO:0000313" key="14">
    <source>
        <dbReference type="EMBL" id="TDN88018.1"/>
    </source>
</evidence>
<dbReference type="FunFam" id="3.40.50.720:FF:000065">
    <property type="entry name" value="UDP-glucuronic acid decarboxylase 1"/>
    <property type="match status" value="1"/>
</dbReference>
<comment type="cofactor">
    <cofactor evidence="1">
        <name>NAD(+)</name>
        <dbReference type="ChEBI" id="CHEBI:57540"/>
    </cofactor>
</comment>
<keyword evidence="11" id="KW-0456">Lyase</keyword>
<keyword evidence="10" id="KW-0325">Glycoprotein</keyword>
<keyword evidence="4" id="KW-0210">Decarboxylase</keyword>
<evidence type="ECO:0000256" key="6">
    <source>
        <dbReference type="ARBA" id="ARBA00022989"/>
    </source>
</evidence>
<comment type="subcellular location">
    <subcellularLocation>
        <location evidence="2">Golgi apparatus membrane</location>
        <topology evidence="2">Single-pass type II membrane protein</topology>
    </subcellularLocation>
    <subcellularLocation>
        <location evidence="12">Golgi apparatus</location>
        <location evidence="12">Golgi stack membrane</location>
    </subcellularLocation>
</comment>
<evidence type="ECO:0000313" key="15">
    <source>
        <dbReference type="Proteomes" id="UP000294737"/>
    </source>
</evidence>
<dbReference type="InterPro" id="IPR036291">
    <property type="entry name" value="NAD(P)-bd_dom_sf"/>
</dbReference>
<organism evidence="14 15">
    <name type="scientific">Herminiimonas fonticola</name>
    <dbReference type="NCBI Taxonomy" id="303380"/>
    <lineage>
        <taxon>Bacteria</taxon>
        <taxon>Pseudomonadati</taxon>
        <taxon>Pseudomonadota</taxon>
        <taxon>Betaproteobacteria</taxon>
        <taxon>Burkholderiales</taxon>
        <taxon>Oxalobacteraceae</taxon>
        <taxon>Herminiimonas</taxon>
    </lineage>
</organism>
<evidence type="ECO:0000256" key="5">
    <source>
        <dbReference type="ARBA" id="ARBA00022968"/>
    </source>
</evidence>
<dbReference type="AlphaFoldDB" id="A0A4V3BUN9"/>
<dbReference type="GO" id="GO:0005737">
    <property type="term" value="C:cytoplasm"/>
    <property type="evidence" value="ECO:0007669"/>
    <property type="project" value="TreeGrafter"/>
</dbReference>
<comment type="caution">
    <text evidence="14">The sequence shown here is derived from an EMBL/GenBank/DDBJ whole genome shotgun (WGS) entry which is preliminary data.</text>
</comment>
<evidence type="ECO:0000256" key="9">
    <source>
        <dbReference type="ARBA" id="ARBA00023136"/>
    </source>
</evidence>
<reference evidence="14 15" key="1">
    <citation type="submission" date="2019-03" db="EMBL/GenBank/DDBJ databases">
        <title>Genomic Encyclopedia of Type Strains, Phase IV (KMG-IV): sequencing the most valuable type-strain genomes for metagenomic binning, comparative biology and taxonomic classification.</title>
        <authorList>
            <person name="Goeker M."/>
        </authorList>
    </citation>
    <scope>NUCLEOTIDE SEQUENCE [LARGE SCALE GENOMIC DNA]</scope>
    <source>
        <strain evidence="14 15">DSM 18555</strain>
    </source>
</reference>
<dbReference type="InterPro" id="IPR044516">
    <property type="entry name" value="UXS-like"/>
</dbReference>
<keyword evidence="5" id="KW-0735">Signal-anchor</keyword>
<dbReference type="CDD" id="cd05230">
    <property type="entry name" value="UGD_SDR_e"/>
    <property type="match status" value="1"/>
</dbReference>
<evidence type="ECO:0000256" key="7">
    <source>
        <dbReference type="ARBA" id="ARBA00023027"/>
    </source>
</evidence>
<name>A0A4V3BUN9_9BURK</name>
<evidence type="ECO:0000256" key="10">
    <source>
        <dbReference type="ARBA" id="ARBA00023180"/>
    </source>
</evidence>
<dbReference type="SUPFAM" id="SSF51735">
    <property type="entry name" value="NAD(P)-binding Rossmann-fold domains"/>
    <property type="match status" value="1"/>
</dbReference>
<dbReference type="Proteomes" id="UP000294737">
    <property type="component" value="Unassembled WGS sequence"/>
</dbReference>
<dbReference type="Pfam" id="PF01370">
    <property type="entry name" value="Epimerase"/>
    <property type="match status" value="1"/>
</dbReference>
<feature type="domain" description="NAD-dependent epimerase/dehydratase" evidence="13">
    <location>
        <begin position="15"/>
        <end position="251"/>
    </location>
</feature>
<sequence length="333" mass="36706">MTITRQRPSSIHPVVMVTGGAGFLGSHVCDRLIAEGAHVVCVDNLMTGRRSNVAHLRSSPRFALIEADIATELPQIDVDEIWNLACPASPPSYQLDPVHTMLTNVMGMKNCLDLAHRTGARVFQASTSEVYGDPEIHPQVESYRGQVNSTGPRACYDEGKRAAETLCCDYQRTHGVDVRIARIFNTYGPHMDPHDGRVVSNFIVKALLGEPLELYGDGSQTRSFCYVSDLIEGFFRLMRTATVSAGPVNLGNPDEFTMRELAEVVIQMTGSPSKITVRALPVDDPKQRRPNIGLADTLLSWKPVIPLKEGLSSTIAYFCTELWLAQLDKEHAK</sequence>
<evidence type="ECO:0000256" key="2">
    <source>
        <dbReference type="ARBA" id="ARBA00004323"/>
    </source>
</evidence>
<protein>
    <submittedName>
        <fullName evidence="14">UDP-glucuronate decarboxylase</fullName>
    </submittedName>
</protein>